<dbReference type="Gene3D" id="2.60.40.2380">
    <property type="match status" value="1"/>
</dbReference>
<dbReference type="InterPro" id="IPR000160">
    <property type="entry name" value="GGDEF_dom"/>
</dbReference>
<feature type="transmembrane region" description="Helical" evidence="1">
    <location>
        <begin position="343"/>
        <end position="365"/>
    </location>
</feature>
<keyword evidence="1" id="KW-0472">Membrane</keyword>
<feature type="transmembrane region" description="Helical" evidence="1">
    <location>
        <begin position="256"/>
        <end position="274"/>
    </location>
</feature>
<keyword evidence="1" id="KW-0812">Transmembrane</keyword>
<feature type="transmembrane region" description="Helical" evidence="1">
    <location>
        <begin position="377"/>
        <end position="394"/>
    </location>
</feature>
<dbReference type="SUPFAM" id="SSF55073">
    <property type="entry name" value="Nucleotide cyclase"/>
    <property type="match status" value="1"/>
</dbReference>
<organism evidence="3">
    <name type="scientific">uncultured organism</name>
    <dbReference type="NCBI Taxonomy" id="155900"/>
    <lineage>
        <taxon>unclassified sequences</taxon>
        <taxon>environmental samples</taxon>
    </lineage>
</organism>
<dbReference type="Pfam" id="PF07696">
    <property type="entry name" value="7TMR-DISMED2"/>
    <property type="match status" value="1"/>
</dbReference>
<dbReference type="InterPro" id="IPR011623">
    <property type="entry name" value="7TMR_DISM_rcpt_extracell_dom1"/>
</dbReference>
<proteinExistence type="predicted"/>
<feature type="transmembrane region" description="Helical" evidence="1">
    <location>
        <begin position="218"/>
        <end position="244"/>
    </location>
</feature>
<evidence type="ECO:0000313" key="3">
    <source>
        <dbReference type="EMBL" id="QEA06095.1"/>
    </source>
</evidence>
<evidence type="ECO:0000259" key="2">
    <source>
        <dbReference type="PROSITE" id="PS50887"/>
    </source>
</evidence>
<dbReference type="SMART" id="SM00267">
    <property type="entry name" value="GGDEF"/>
    <property type="match status" value="1"/>
</dbReference>
<keyword evidence="1" id="KW-1133">Transmembrane helix</keyword>
<gene>
    <name evidence="3" type="ORF">KBTEX_02424</name>
</gene>
<dbReference type="InterPro" id="IPR029787">
    <property type="entry name" value="Nucleotide_cyclase"/>
</dbReference>
<dbReference type="PROSITE" id="PS50887">
    <property type="entry name" value="GGDEF"/>
    <property type="match status" value="1"/>
</dbReference>
<evidence type="ECO:0000256" key="1">
    <source>
        <dbReference type="SAM" id="Phobius"/>
    </source>
</evidence>
<dbReference type="GO" id="GO:0043709">
    <property type="term" value="P:cell adhesion involved in single-species biofilm formation"/>
    <property type="evidence" value="ECO:0007669"/>
    <property type="project" value="TreeGrafter"/>
</dbReference>
<dbReference type="PANTHER" id="PTHR45138">
    <property type="entry name" value="REGULATORY COMPONENTS OF SENSORY TRANSDUCTION SYSTEM"/>
    <property type="match status" value="1"/>
</dbReference>
<dbReference type="InterPro" id="IPR011622">
    <property type="entry name" value="7TMR_DISM_rcpt_extracell_dom2"/>
</dbReference>
<protein>
    <recommendedName>
        <fullName evidence="2">GGDEF domain-containing protein</fullName>
    </recommendedName>
</protein>
<dbReference type="EMBL" id="MN079124">
    <property type="protein sequence ID" value="QEA06095.1"/>
    <property type="molecule type" value="Genomic_DNA"/>
</dbReference>
<feature type="transmembrane region" description="Helical" evidence="1">
    <location>
        <begin position="312"/>
        <end position="331"/>
    </location>
</feature>
<dbReference type="Gene3D" id="3.30.70.270">
    <property type="match status" value="1"/>
</dbReference>
<accession>A0A5B8RGV7</accession>
<dbReference type="Pfam" id="PF00990">
    <property type="entry name" value="GGDEF"/>
    <property type="match status" value="1"/>
</dbReference>
<dbReference type="GO" id="GO:0052621">
    <property type="term" value="F:diguanylate cyclase activity"/>
    <property type="evidence" value="ECO:0007669"/>
    <property type="project" value="TreeGrafter"/>
</dbReference>
<dbReference type="InterPro" id="IPR050469">
    <property type="entry name" value="Diguanylate_Cyclase"/>
</dbReference>
<feature type="domain" description="GGDEF" evidence="2">
    <location>
        <begin position="438"/>
        <end position="571"/>
    </location>
</feature>
<dbReference type="GO" id="GO:0005886">
    <property type="term" value="C:plasma membrane"/>
    <property type="evidence" value="ECO:0007669"/>
    <property type="project" value="TreeGrafter"/>
</dbReference>
<name>A0A5B8RGV7_9ZZZZ</name>
<reference evidence="3" key="1">
    <citation type="submission" date="2019-06" db="EMBL/GenBank/DDBJ databases">
        <authorList>
            <person name="Murdoch R.W."/>
            <person name="Fathepure B."/>
        </authorList>
    </citation>
    <scope>NUCLEOTIDE SEQUENCE</scope>
</reference>
<dbReference type="CDD" id="cd01949">
    <property type="entry name" value="GGDEF"/>
    <property type="match status" value="1"/>
</dbReference>
<dbReference type="FunFam" id="3.30.70.270:FF:000001">
    <property type="entry name" value="Diguanylate cyclase domain protein"/>
    <property type="match status" value="1"/>
</dbReference>
<feature type="transmembrane region" description="Helical" evidence="1">
    <location>
        <begin position="190"/>
        <end position="211"/>
    </location>
</feature>
<dbReference type="PANTHER" id="PTHR45138:SF9">
    <property type="entry name" value="DIGUANYLATE CYCLASE DGCM-RELATED"/>
    <property type="match status" value="1"/>
</dbReference>
<dbReference type="NCBIfam" id="TIGR00254">
    <property type="entry name" value="GGDEF"/>
    <property type="match status" value="1"/>
</dbReference>
<sequence>MIARLSPMALLVLAAWMVARTVAAAQTQEPVRLPGGDGGPVGEQARYLRETGGPLTLAEAVGAFHGGRFSAGGSPVLAFGIGARPVWIRLEVVNAAAEPRPARLTVATAWLDDVTVYIRRNGRTVAAYHTGDREPYAARPVAGRYFAVDHRFAPGAATIYLRVATPDPMVVPLYLETPAAAAERDLVTGYGYGFLYGFLFALVAYNLMLFAGLRQARYALYALYLGAFLLMNLSYTGHGFAWLWPRSTGWAQWSNPVLMLAYATTGLTFALSFLDTREHFPRLRRAVIGYIAVGAASMLAAVTAGYQAAALVVAFTFMIAFTVIMLALGIVSVRAGLRAARYFLLAAVSSMIGAAVTAMAVWGFIPFNAWTYRAVDIGMLVDATLLALALSYRFREGQAQRVRAERLARIDPLTGVNNRRAFHDVSARIWNLAVRNARPVSLALIDLDHFKQVNDRYGHTGGDEALKAVARVLRASVRDYDVLARWGGEEFVLLMPETELAEAVAFAERLCAAVAAHRAHHGDDIIAVTASVGVAGKDHRHRTLDDLLADADRSLYAAKDGGRDQVRFDDGRGVARAGGGRRG</sequence>
<feature type="transmembrane region" description="Helical" evidence="1">
    <location>
        <begin position="286"/>
        <end position="306"/>
    </location>
</feature>
<dbReference type="InterPro" id="IPR043128">
    <property type="entry name" value="Rev_trsase/Diguanyl_cyclase"/>
</dbReference>
<dbReference type="AlphaFoldDB" id="A0A5B8RGV7"/>
<dbReference type="Pfam" id="PF07695">
    <property type="entry name" value="7TMR-DISM_7TM"/>
    <property type="match status" value="1"/>
</dbReference>